<dbReference type="Proteomes" id="UP001501758">
    <property type="component" value="Unassembled WGS sequence"/>
</dbReference>
<accession>A0ABP3TRQ4</accession>
<feature type="signal peptide" evidence="1">
    <location>
        <begin position="1"/>
        <end position="20"/>
    </location>
</feature>
<keyword evidence="1" id="KW-0732">Signal</keyword>
<gene>
    <name evidence="2" type="ORF">GCM10009430_12210</name>
</gene>
<evidence type="ECO:0000313" key="2">
    <source>
        <dbReference type="EMBL" id="GAA0716466.1"/>
    </source>
</evidence>
<name>A0ABP3TRQ4_9FLAO</name>
<keyword evidence="3" id="KW-1185">Reference proteome</keyword>
<sequence length="247" mass="27525">MKTMNTKFKSIGTMIMIALALVFQSCGNDDDGLVIENENQLENLQERFGQYEESIGNIEAPDAMEGYAQDNVYASNAVWTIASLQVQALTYSSIFLSIPTDAEQQSVVGKNGSMADTWVWSAGGVTLYYTVTSDAAFDYFTYDIEEGGVRRTFYEGRISKDGNFYEVRFNGEDGSFILMTYRKTGSVITFTIEDHNNDKIEMIYNETDRSGSIKAFEAGVLTESFVWSGDGTGVYTNHVTGETFSWP</sequence>
<evidence type="ECO:0008006" key="4">
    <source>
        <dbReference type="Google" id="ProtNLM"/>
    </source>
</evidence>
<dbReference type="PROSITE" id="PS51257">
    <property type="entry name" value="PROKAR_LIPOPROTEIN"/>
    <property type="match status" value="1"/>
</dbReference>
<protein>
    <recommendedName>
        <fullName evidence="4">YD repeat-containing protein</fullName>
    </recommendedName>
</protein>
<proteinExistence type="predicted"/>
<evidence type="ECO:0000313" key="3">
    <source>
        <dbReference type="Proteomes" id="UP001501758"/>
    </source>
</evidence>
<comment type="caution">
    <text evidence="2">The sequence shown here is derived from an EMBL/GenBank/DDBJ whole genome shotgun (WGS) entry which is preliminary data.</text>
</comment>
<reference evidence="3" key="1">
    <citation type="journal article" date="2019" name="Int. J. Syst. Evol. Microbiol.">
        <title>The Global Catalogue of Microorganisms (GCM) 10K type strain sequencing project: providing services to taxonomists for standard genome sequencing and annotation.</title>
        <authorList>
            <consortium name="The Broad Institute Genomics Platform"/>
            <consortium name="The Broad Institute Genome Sequencing Center for Infectious Disease"/>
            <person name="Wu L."/>
            <person name="Ma J."/>
        </authorList>
    </citation>
    <scope>NUCLEOTIDE SEQUENCE [LARGE SCALE GENOMIC DNA]</scope>
    <source>
        <strain evidence="3">JCM 15974</strain>
    </source>
</reference>
<evidence type="ECO:0000256" key="1">
    <source>
        <dbReference type="SAM" id="SignalP"/>
    </source>
</evidence>
<organism evidence="2 3">
    <name type="scientific">Aquimarina litoralis</name>
    <dbReference type="NCBI Taxonomy" id="584605"/>
    <lineage>
        <taxon>Bacteria</taxon>
        <taxon>Pseudomonadati</taxon>
        <taxon>Bacteroidota</taxon>
        <taxon>Flavobacteriia</taxon>
        <taxon>Flavobacteriales</taxon>
        <taxon>Flavobacteriaceae</taxon>
        <taxon>Aquimarina</taxon>
    </lineage>
</organism>
<feature type="chain" id="PRO_5045435952" description="YD repeat-containing protein" evidence="1">
    <location>
        <begin position="21"/>
        <end position="247"/>
    </location>
</feature>
<dbReference type="EMBL" id="BAAAGE010000001">
    <property type="protein sequence ID" value="GAA0716466.1"/>
    <property type="molecule type" value="Genomic_DNA"/>
</dbReference>